<dbReference type="PROSITE" id="PS50967">
    <property type="entry name" value="HRDC"/>
    <property type="match status" value="1"/>
</dbReference>
<dbReference type="Pfam" id="PF00570">
    <property type="entry name" value="HRDC"/>
    <property type="match status" value="1"/>
</dbReference>
<evidence type="ECO:0000259" key="2">
    <source>
        <dbReference type="PROSITE" id="PS50967"/>
    </source>
</evidence>
<feature type="domain" description="HRDC" evidence="2">
    <location>
        <begin position="5"/>
        <end position="85"/>
    </location>
</feature>
<protein>
    <submittedName>
        <fullName evidence="3">BLM protein</fullName>
    </submittedName>
</protein>
<organism evidence="3 4">
    <name type="scientific">Erithacus rubecula</name>
    <name type="common">European robin</name>
    <dbReference type="NCBI Taxonomy" id="37610"/>
    <lineage>
        <taxon>Eukaryota</taxon>
        <taxon>Metazoa</taxon>
        <taxon>Chordata</taxon>
        <taxon>Craniata</taxon>
        <taxon>Vertebrata</taxon>
        <taxon>Euteleostomi</taxon>
        <taxon>Archelosauria</taxon>
        <taxon>Archosauria</taxon>
        <taxon>Dinosauria</taxon>
        <taxon>Saurischia</taxon>
        <taxon>Theropoda</taxon>
        <taxon>Coelurosauria</taxon>
        <taxon>Aves</taxon>
        <taxon>Neognathae</taxon>
        <taxon>Neoaves</taxon>
        <taxon>Telluraves</taxon>
        <taxon>Australaves</taxon>
        <taxon>Passeriformes</taxon>
        <taxon>Turdidae</taxon>
        <taxon>Erithacus</taxon>
    </lineage>
</organism>
<feature type="non-terminal residue" evidence="3">
    <location>
        <position position="214"/>
    </location>
</feature>
<gene>
    <name evidence="3" type="primary">Blm</name>
    <name evidence="3" type="ORF">ERIRUB_R14879</name>
</gene>
<dbReference type="GO" id="GO:0000166">
    <property type="term" value="F:nucleotide binding"/>
    <property type="evidence" value="ECO:0007669"/>
    <property type="project" value="InterPro"/>
</dbReference>
<dbReference type="SMART" id="SM00341">
    <property type="entry name" value="HRDC"/>
    <property type="match status" value="1"/>
</dbReference>
<name>A0A7K7H216_ERIRU</name>
<evidence type="ECO:0000313" key="4">
    <source>
        <dbReference type="Proteomes" id="UP000529965"/>
    </source>
</evidence>
<dbReference type="InterPro" id="IPR010997">
    <property type="entry name" value="HRDC-like_sf"/>
</dbReference>
<dbReference type="Gene3D" id="1.10.150.80">
    <property type="entry name" value="HRDC domain"/>
    <property type="match status" value="1"/>
</dbReference>
<feature type="non-terminal residue" evidence="3">
    <location>
        <position position="1"/>
    </location>
</feature>
<dbReference type="Proteomes" id="UP000529965">
    <property type="component" value="Unassembled WGS sequence"/>
</dbReference>
<proteinExistence type="predicted"/>
<dbReference type="FunFam" id="1.10.150.80:FF:000003">
    <property type="entry name" value="Bloom syndrome RecQ-like helicase"/>
    <property type="match status" value="1"/>
</dbReference>
<dbReference type="AlphaFoldDB" id="A0A7K7H216"/>
<feature type="compositionally biased region" description="Polar residues" evidence="1">
    <location>
        <begin position="112"/>
        <end position="123"/>
    </location>
</feature>
<sequence length="214" mass="23214">MSQREEVVKQCLSELTDTCKTLGKVFDVHYFNIFSTSTLKKIAETLSSDMEVLLQIDGVTEDKLEKYGAEIIKVMNKYSECSFPEDTACSAVDTATGSTGSLGSDAEAEDAGTTSSYFGNNTNQRRKRKQPPNSRDSKRKKTSGGGRQQFQPRGGYSRYRRTKKVPSSKAAASSSASSVSHSVGGTQGAAGKLAMMALPKPKSRSFLQPSYSLF</sequence>
<dbReference type="InterPro" id="IPR002121">
    <property type="entry name" value="HRDC_dom"/>
</dbReference>
<reference evidence="3 4" key="1">
    <citation type="submission" date="2019-09" db="EMBL/GenBank/DDBJ databases">
        <title>Bird 10,000 Genomes (B10K) Project - Family phase.</title>
        <authorList>
            <person name="Zhang G."/>
        </authorList>
    </citation>
    <scope>NUCLEOTIDE SEQUENCE [LARGE SCALE GENOMIC DNA]</scope>
    <source>
        <strain evidence="3">OUT-0015</strain>
        <tissue evidence="3">Blood</tissue>
    </source>
</reference>
<keyword evidence="4" id="KW-1185">Reference proteome</keyword>
<feature type="compositionally biased region" description="Low complexity" evidence="1">
    <location>
        <begin position="167"/>
        <end position="183"/>
    </location>
</feature>
<evidence type="ECO:0000256" key="1">
    <source>
        <dbReference type="SAM" id="MobiDB-lite"/>
    </source>
</evidence>
<dbReference type="InterPro" id="IPR044876">
    <property type="entry name" value="HRDC_dom_sf"/>
</dbReference>
<dbReference type="EMBL" id="VZSK01002488">
    <property type="protein sequence ID" value="NWY75987.1"/>
    <property type="molecule type" value="Genomic_DNA"/>
</dbReference>
<dbReference type="GO" id="GO:0003676">
    <property type="term" value="F:nucleic acid binding"/>
    <property type="evidence" value="ECO:0007669"/>
    <property type="project" value="InterPro"/>
</dbReference>
<evidence type="ECO:0000313" key="3">
    <source>
        <dbReference type="EMBL" id="NWY75987.1"/>
    </source>
</evidence>
<dbReference type="SUPFAM" id="SSF47819">
    <property type="entry name" value="HRDC-like"/>
    <property type="match status" value="1"/>
</dbReference>
<accession>A0A7K7H216</accession>
<comment type="caution">
    <text evidence="3">The sequence shown here is derived from an EMBL/GenBank/DDBJ whole genome shotgun (WGS) entry which is preliminary data.</text>
</comment>
<feature type="region of interest" description="Disordered" evidence="1">
    <location>
        <begin position="94"/>
        <end position="187"/>
    </location>
</feature>